<dbReference type="Pfam" id="PF13385">
    <property type="entry name" value="Laminin_G_3"/>
    <property type="match status" value="1"/>
</dbReference>
<feature type="chain" id="PRO_5045038093" description="exo-alpha-sialidase" evidence="7">
    <location>
        <begin position="43"/>
        <end position="643"/>
    </location>
</feature>
<dbReference type="EMBL" id="BAAARK010000001">
    <property type="protein sequence ID" value="GAA2646853.1"/>
    <property type="molecule type" value="Genomic_DNA"/>
</dbReference>
<dbReference type="SMART" id="SM00560">
    <property type="entry name" value="LamGL"/>
    <property type="match status" value="1"/>
</dbReference>
<dbReference type="InterPro" id="IPR006311">
    <property type="entry name" value="TAT_signal"/>
</dbReference>
<dbReference type="InterPro" id="IPR036278">
    <property type="entry name" value="Sialidase_sf"/>
</dbReference>
<organism evidence="9 10">
    <name type="scientific">Streptomyces lunalinharesii</name>
    <dbReference type="NCBI Taxonomy" id="333384"/>
    <lineage>
        <taxon>Bacteria</taxon>
        <taxon>Bacillati</taxon>
        <taxon>Actinomycetota</taxon>
        <taxon>Actinomycetes</taxon>
        <taxon>Kitasatosporales</taxon>
        <taxon>Streptomycetaceae</taxon>
        <taxon>Streptomyces</taxon>
    </lineage>
</organism>
<keyword evidence="5" id="KW-1015">Disulfide bond</keyword>
<dbReference type="InterPro" id="IPR011040">
    <property type="entry name" value="Sialidase"/>
</dbReference>
<dbReference type="CDD" id="cd15482">
    <property type="entry name" value="Sialidase_non-viral"/>
    <property type="match status" value="1"/>
</dbReference>
<feature type="domain" description="Laminin G" evidence="8">
    <location>
        <begin position="450"/>
        <end position="631"/>
    </location>
</feature>
<keyword evidence="4 7" id="KW-0732">Signal</keyword>
<dbReference type="PROSITE" id="PS51318">
    <property type="entry name" value="TAT"/>
    <property type="match status" value="1"/>
</dbReference>
<dbReference type="InterPro" id="IPR001791">
    <property type="entry name" value="Laminin_G"/>
</dbReference>
<dbReference type="InterPro" id="IPR026856">
    <property type="entry name" value="Sialidase_fam"/>
</dbReference>
<evidence type="ECO:0000256" key="4">
    <source>
        <dbReference type="ARBA" id="ARBA00022729"/>
    </source>
</evidence>
<evidence type="ECO:0000256" key="6">
    <source>
        <dbReference type="SAM" id="MobiDB-lite"/>
    </source>
</evidence>
<dbReference type="CDD" id="cd00110">
    <property type="entry name" value="LamG"/>
    <property type="match status" value="1"/>
</dbReference>
<dbReference type="SUPFAM" id="SSF49899">
    <property type="entry name" value="Concanavalin A-like lectins/glucanases"/>
    <property type="match status" value="1"/>
</dbReference>
<sequence length="643" mass="68429">MTSDLRAHPLPRRRPRRRRAPSAVAALTATALGALATAPARAATDAPPGGFAQQVLFTAAHEKGYACFRIPAIVRTVRGTLLAFAEGRVHDCGDAGDIDLVLKRSGDGGRSWGPLQVVNHGAGDTHGNPAPVVDRRTGRIVLAETYNKGRTDGLSCDVPCDRTPHLQYSDDDGATWSAPRDLTRTIRPRQWNSWYATGPVHGVQLAHGRHAGRLVFGVNAESFAGGRITANHAALVHSDDGGATWKVGAQDSWPIARDGTFRQKPSEMTLLERSDGSLYVNGREQDGTDLGNRTAAVSRDGGDTFTAPFRAVPDLYAPMVQASALRLPGSRGGPGRTLLAAPADPDRRRVMTIRSSYDEGRTWEGVDRGARVTTDWSGYSDLVAVSPTVTGLLYEGGAADARDEIRFARFTEQWLGPRRGQDPTTPDRARGARPALVLGGARLTDGPFGRALSFDGTDDAVRLPYREALPLGRADFTCTLWLRYRATSGEQPLLWMGGVGSRAPQVAIEGDPAHGRITARLTAVDGARPPATAQVTGAVAAGDGKWHHVALRRVGGRLLLTVDGAATTSTADVPGSVSRTTTFGVHLGQRPDGRAQFTGALAEVRVYRRALTDAELSRVRVDDASVAGPLVLGLPLDRVAGGR</sequence>
<dbReference type="Proteomes" id="UP001500994">
    <property type="component" value="Unassembled WGS sequence"/>
</dbReference>
<dbReference type="Gene3D" id="2.60.120.200">
    <property type="match status" value="1"/>
</dbReference>
<evidence type="ECO:0000256" key="5">
    <source>
        <dbReference type="ARBA" id="ARBA00023157"/>
    </source>
</evidence>
<dbReference type="Gene3D" id="2.120.10.10">
    <property type="match status" value="1"/>
</dbReference>
<dbReference type="PROSITE" id="PS50025">
    <property type="entry name" value="LAM_G_DOMAIN"/>
    <property type="match status" value="1"/>
</dbReference>
<protein>
    <recommendedName>
        <fullName evidence="3">exo-alpha-sialidase</fullName>
        <ecNumber evidence="3">3.2.1.18</ecNumber>
    </recommendedName>
</protein>
<dbReference type="Pfam" id="PF13088">
    <property type="entry name" value="BNR_2"/>
    <property type="match status" value="1"/>
</dbReference>
<proteinExistence type="inferred from homology"/>
<dbReference type="SMART" id="SM00282">
    <property type="entry name" value="LamG"/>
    <property type="match status" value="1"/>
</dbReference>
<dbReference type="SUPFAM" id="SSF50939">
    <property type="entry name" value="Sialidases"/>
    <property type="match status" value="1"/>
</dbReference>
<comment type="catalytic activity">
    <reaction evidence="1">
        <text>Hydrolysis of alpha-(2-&gt;3)-, alpha-(2-&gt;6)-, alpha-(2-&gt;8)- glycosidic linkages of terminal sialic acid residues in oligosaccharides, glycoproteins, glycolipids, colominic acid and synthetic substrates.</text>
        <dbReference type="EC" id="3.2.1.18"/>
    </reaction>
</comment>
<comment type="caution">
    <text evidence="9">The sequence shown here is derived from an EMBL/GenBank/DDBJ whole genome shotgun (WGS) entry which is preliminary data.</text>
</comment>
<evidence type="ECO:0000313" key="10">
    <source>
        <dbReference type="Proteomes" id="UP001500994"/>
    </source>
</evidence>
<dbReference type="InterPro" id="IPR013320">
    <property type="entry name" value="ConA-like_dom_sf"/>
</dbReference>
<accession>A0ABP6DQQ3</accession>
<evidence type="ECO:0000259" key="8">
    <source>
        <dbReference type="PROSITE" id="PS50025"/>
    </source>
</evidence>
<evidence type="ECO:0000256" key="3">
    <source>
        <dbReference type="ARBA" id="ARBA00012733"/>
    </source>
</evidence>
<dbReference type="EC" id="3.2.1.18" evidence="3"/>
<dbReference type="PANTHER" id="PTHR10628:SF30">
    <property type="entry name" value="EXO-ALPHA-SIALIDASE"/>
    <property type="match status" value="1"/>
</dbReference>
<dbReference type="PANTHER" id="PTHR10628">
    <property type="entry name" value="SIALIDASE"/>
    <property type="match status" value="1"/>
</dbReference>
<evidence type="ECO:0000313" key="9">
    <source>
        <dbReference type="EMBL" id="GAA2646853.1"/>
    </source>
</evidence>
<feature type="compositionally biased region" description="Basic residues" evidence="6">
    <location>
        <begin position="9"/>
        <end position="20"/>
    </location>
</feature>
<dbReference type="RefSeq" id="WP_344573355.1">
    <property type="nucleotide sequence ID" value="NZ_BAAARK010000001.1"/>
</dbReference>
<gene>
    <name evidence="9" type="ORF">GCM10009864_06950</name>
</gene>
<dbReference type="InterPro" id="IPR006558">
    <property type="entry name" value="LamG-like"/>
</dbReference>
<name>A0ABP6DQQ3_9ACTN</name>
<feature type="region of interest" description="Disordered" evidence="6">
    <location>
        <begin position="1"/>
        <end position="22"/>
    </location>
</feature>
<feature type="signal peptide" evidence="7">
    <location>
        <begin position="1"/>
        <end position="42"/>
    </location>
</feature>
<comment type="similarity">
    <text evidence="2">Belongs to the glycosyl hydrolase 33 family.</text>
</comment>
<evidence type="ECO:0000256" key="1">
    <source>
        <dbReference type="ARBA" id="ARBA00000427"/>
    </source>
</evidence>
<keyword evidence="10" id="KW-1185">Reference proteome</keyword>
<evidence type="ECO:0000256" key="2">
    <source>
        <dbReference type="ARBA" id="ARBA00009348"/>
    </source>
</evidence>
<reference evidence="10" key="1">
    <citation type="journal article" date="2019" name="Int. J. Syst. Evol. Microbiol.">
        <title>The Global Catalogue of Microorganisms (GCM) 10K type strain sequencing project: providing services to taxonomists for standard genome sequencing and annotation.</title>
        <authorList>
            <consortium name="The Broad Institute Genomics Platform"/>
            <consortium name="The Broad Institute Genome Sequencing Center for Infectious Disease"/>
            <person name="Wu L."/>
            <person name="Ma J."/>
        </authorList>
    </citation>
    <scope>NUCLEOTIDE SEQUENCE [LARGE SCALE GENOMIC DNA]</scope>
    <source>
        <strain evidence="10">JCM 16374</strain>
    </source>
</reference>
<evidence type="ECO:0000256" key="7">
    <source>
        <dbReference type="SAM" id="SignalP"/>
    </source>
</evidence>